<evidence type="ECO:0000313" key="10">
    <source>
        <dbReference type="Proteomes" id="UP000217895"/>
    </source>
</evidence>
<dbReference type="HAMAP" id="MF_01308">
    <property type="entry name" value="CemA_PxcA"/>
    <property type="match status" value="1"/>
</dbReference>
<geneLocation type="plasmid" evidence="9">
    <name>plasmid1</name>
</geneLocation>
<dbReference type="Pfam" id="PF03040">
    <property type="entry name" value="CemA"/>
    <property type="match status" value="1"/>
</dbReference>
<keyword evidence="9" id="KW-0614">Plasmid</keyword>
<dbReference type="PANTHER" id="PTHR33650">
    <property type="entry name" value="CHLOROPLAST ENVELOPE MEMBRANE PROTEIN-RELATED"/>
    <property type="match status" value="1"/>
</dbReference>
<keyword evidence="8" id="KW-0997">Cell inner membrane</keyword>
<dbReference type="GO" id="GO:0015078">
    <property type="term" value="F:proton transmembrane transporter activity"/>
    <property type="evidence" value="ECO:0007669"/>
    <property type="project" value="UniProtKB-UniRule"/>
</dbReference>
<evidence type="ECO:0000256" key="1">
    <source>
        <dbReference type="ARBA" id="ARBA00004141"/>
    </source>
</evidence>
<feature type="transmembrane region" description="Helical" evidence="8">
    <location>
        <begin position="179"/>
        <end position="196"/>
    </location>
</feature>
<keyword evidence="10" id="KW-1185">Reference proteome</keyword>
<feature type="transmembrane region" description="Helical" evidence="8">
    <location>
        <begin position="216"/>
        <end position="237"/>
    </location>
</feature>
<evidence type="ECO:0000256" key="2">
    <source>
        <dbReference type="ARBA" id="ARBA00022448"/>
    </source>
</evidence>
<comment type="similarity">
    <text evidence="8">Belongs to the CemA family.</text>
</comment>
<accession>A0A1Z4JRJ3</accession>
<comment type="function">
    <text evidence="8">Required for H(+) efflux immediately after light irradiation to form a rapid H(+) concentration gradient across the thylakoid membranes. Together with PxcL, contributes to transient H(+) uptake following dark to light transition.</text>
</comment>
<keyword evidence="6 8" id="KW-0406">Ion transport</keyword>
<dbReference type="AlphaFoldDB" id="A0A1Z4JRJ3"/>
<gene>
    <name evidence="8 9" type="primary">pxcA</name>
    <name evidence="9" type="ORF">NIES2135_62290</name>
</gene>
<evidence type="ECO:0000256" key="4">
    <source>
        <dbReference type="ARBA" id="ARBA00022781"/>
    </source>
</evidence>
<dbReference type="EMBL" id="AP018204">
    <property type="protein sequence ID" value="BAY59352.1"/>
    <property type="molecule type" value="Genomic_DNA"/>
</dbReference>
<dbReference type="PANTHER" id="PTHR33650:SF2">
    <property type="entry name" value="CHLOROPLAST ENVELOPE MEMBRANE PROTEIN"/>
    <property type="match status" value="1"/>
</dbReference>
<evidence type="ECO:0000313" key="9">
    <source>
        <dbReference type="EMBL" id="BAY59352.1"/>
    </source>
</evidence>
<dbReference type="GO" id="GO:0005886">
    <property type="term" value="C:plasma membrane"/>
    <property type="evidence" value="ECO:0007669"/>
    <property type="project" value="UniProtKB-SubCell"/>
</dbReference>
<keyword evidence="7 8" id="KW-0472">Membrane</keyword>
<feature type="transmembrane region" description="Helical" evidence="8">
    <location>
        <begin position="134"/>
        <end position="153"/>
    </location>
</feature>
<sequence length="257" mass="29344">MGKGWRAILVRVQQVVDSNPESKAIAEFQASRQRTVAALRYFLLLLVIPLLVNQMAEVVLMRPVVQHTVFNSSEIVLSPFQEERILKEFRTFESRLRFEALLRGSEDALPTIKERRSEKLLEFAASVRQENVQVLSNIVADLLSAIVFIVFVLKTQPQFKLLKQFLSDLADGLSDSAKAFLIILVTDVFVGFHSSYGWEILLKTVFDHYGLAENRAFTGLFIATFPVILDAIGKYWIFRYLNRNSPSAVATYHRMNE</sequence>
<comment type="subcellular location">
    <subcellularLocation>
        <location evidence="8">Cell inner membrane</location>
        <topology evidence="8">Multi-pass membrane protein</topology>
    </subcellularLocation>
    <subcellularLocation>
        <location evidence="1">Membrane</location>
        <topology evidence="1">Multi-pass membrane protein</topology>
    </subcellularLocation>
</comment>
<dbReference type="Proteomes" id="UP000217895">
    <property type="component" value="Plasmid Plasmid1 dna"/>
</dbReference>
<proteinExistence type="inferred from homology"/>
<keyword evidence="4 8" id="KW-0375">Hydrogen ion transport</keyword>
<evidence type="ECO:0000256" key="8">
    <source>
        <dbReference type="HAMAP-Rule" id="MF_01308"/>
    </source>
</evidence>
<organism evidence="9 10">
    <name type="scientific">Leptolyngbya boryana NIES-2135</name>
    <dbReference type="NCBI Taxonomy" id="1973484"/>
    <lineage>
        <taxon>Bacteria</taxon>
        <taxon>Bacillati</taxon>
        <taxon>Cyanobacteriota</taxon>
        <taxon>Cyanophyceae</taxon>
        <taxon>Leptolyngbyales</taxon>
        <taxon>Leptolyngbyaceae</taxon>
        <taxon>Leptolyngbya group</taxon>
        <taxon>Leptolyngbya</taxon>
    </lineage>
</organism>
<name>A0A1Z4JRJ3_LEPBY</name>
<dbReference type="InterPro" id="IPR004282">
    <property type="entry name" value="CemA"/>
</dbReference>
<keyword evidence="5 8" id="KW-1133">Transmembrane helix</keyword>
<protein>
    <recommendedName>
        <fullName evidence="8">Proton extrusion protein PxcA</fullName>
    </recommendedName>
</protein>
<evidence type="ECO:0000256" key="3">
    <source>
        <dbReference type="ARBA" id="ARBA00022692"/>
    </source>
</evidence>
<keyword evidence="2 8" id="KW-0813">Transport</keyword>
<evidence type="ECO:0000256" key="5">
    <source>
        <dbReference type="ARBA" id="ARBA00022989"/>
    </source>
</evidence>
<reference evidence="9 10" key="1">
    <citation type="submission" date="2017-06" db="EMBL/GenBank/DDBJ databases">
        <title>Genome sequencing of cyanobaciteial culture collection at National Institute for Environmental Studies (NIES).</title>
        <authorList>
            <person name="Hirose Y."/>
            <person name="Shimura Y."/>
            <person name="Fujisawa T."/>
            <person name="Nakamura Y."/>
            <person name="Kawachi M."/>
        </authorList>
    </citation>
    <scope>NUCLEOTIDE SEQUENCE [LARGE SCALE GENOMIC DNA]</scope>
    <source>
        <strain evidence="9 10">NIES-2135</strain>
        <plasmid evidence="10">Plasmid Plasmid1 dna</plasmid>
    </source>
</reference>
<feature type="transmembrane region" description="Helical" evidence="8">
    <location>
        <begin position="38"/>
        <end position="56"/>
    </location>
</feature>
<keyword evidence="3 8" id="KW-0812">Transmembrane</keyword>
<keyword evidence="8" id="KW-1003">Cell membrane</keyword>
<evidence type="ECO:0000256" key="7">
    <source>
        <dbReference type="ARBA" id="ARBA00023136"/>
    </source>
</evidence>
<evidence type="ECO:0000256" key="6">
    <source>
        <dbReference type="ARBA" id="ARBA00023065"/>
    </source>
</evidence>